<evidence type="ECO:0000313" key="3">
    <source>
        <dbReference type="Proteomes" id="UP001165143"/>
    </source>
</evidence>
<comment type="caution">
    <text evidence="2">The sequence shown here is derived from an EMBL/GenBank/DDBJ whole genome shotgun (WGS) entry which is preliminary data.</text>
</comment>
<dbReference type="EMBL" id="BSRX01000026">
    <property type="protein sequence ID" value="GLW56366.1"/>
    <property type="molecule type" value="Genomic_DNA"/>
</dbReference>
<dbReference type="RefSeq" id="WP_158715228.1">
    <property type="nucleotide sequence ID" value="NZ_BSRX01000026.1"/>
</dbReference>
<protein>
    <submittedName>
        <fullName evidence="2">Uncharacterized protein</fullName>
    </submittedName>
</protein>
<organism evidence="2 3">
    <name type="scientific">Kitasatospora phosalacinea</name>
    <dbReference type="NCBI Taxonomy" id="2065"/>
    <lineage>
        <taxon>Bacteria</taxon>
        <taxon>Bacillati</taxon>
        <taxon>Actinomycetota</taxon>
        <taxon>Actinomycetes</taxon>
        <taxon>Kitasatosporales</taxon>
        <taxon>Streptomycetaceae</taxon>
        <taxon>Kitasatospora</taxon>
    </lineage>
</organism>
<proteinExistence type="predicted"/>
<dbReference type="Proteomes" id="UP001165143">
    <property type="component" value="Unassembled WGS sequence"/>
</dbReference>
<dbReference type="AlphaFoldDB" id="A0A9W6UND7"/>
<evidence type="ECO:0000313" key="2">
    <source>
        <dbReference type="EMBL" id="GLW56366.1"/>
    </source>
</evidence>
<name>A0A9W6UND7_9ACTN</name>
<dbReference type="OrthoDB" id="3870616at2"/>
<feature type="region of interest" description="Disordered" evidence="1">
    <location>
        <begin position="267"/>
        <end position="306"/>
    </location>
</feature>
<evidence type="ECO:0000256" key="1">
    <source>
        <dbReference type="SAM" id="MobiDB-lite"/>
    </source>
</evidence>
<gene>
    <name evidence="2" type="ORF">Kpho01_43770</name>
</gene>
<reference evidence="2" key="1">
    <citation type="submission" date="2023-02" db="EMBL/GenBank/DDBJ databases">
        <title>Kitasatospora phosalacinea NBRC 14362.</title>
        <authorList>
            <person name="Ichikawa N."/>
            <person name="Sato H."/>
            <person name="Tonouchi N."/>
        </authorList>
    </citation>
    <scope>NUCLEOTIDE SEQUENCE</scope>
    <source>
        <strain evidence="2">NBRC 14362</strain>
    </source>
</reference>
<accession>A0A9W6UND7</accession>
<sequence>MRVKLRPGAHFVPVARGLHCARADRAFVLSAPPSVQRLLDDRLGDLTDGADTADLLGPVADPAERAALRQVLAALLGQGLLFDPDRAGGPVPDPGTAERYAESLAHYEEHCAEPYAAFAALRAAEVAVLGTGPAARSATRGLLRLGVGTVTDRPGPGAAAAVLAAAAPADLPALAALLPPGTPYVPVADGDGHRTVGPLLRGVPQARAFRDAAERAAAWSRSHPAGRAPAVHAAALAGSLAARTVLDHLGATGLDTPDLRLVHGRTLRTTPHPFAPRPDAPRWSPVPGGAPARPDDPADPDGALTAPWSGLGQWRDDLELPRLPFRLAALEAVALPDRPLLVGWGTEAEDARRDALLRLLRATAGHAGTQDGRPGTAAAGTTPRRWLLDGLLRVLAAEQQDDGPPLPDDATATPLARSLRRALTHYFDQPARLHHRTLPGTGWTLVTVARTDTGERLARQWAPSARAAAQNALARALAGLQQDLVPFPAPTVGTRALEWADPAELAALEAALRSPGVLRGRTVHAHRLATDPVLGPLPLPCGLVRLTTPDEP</sequence>